<dbReference type="RefSeq" id="WP_242468980.1">
    <property type="nucleotide sequence ID" value="NZ_NRRP01000003.1"/>
</dbReference>
<dbReference type="AlphaFoldDB" id="A0A4R2NID7"/>
<evidence type="ECO:0000313" key="3">
    <source>
        <dbReference type="Proteomes" id="UP000295733"/>
    </source>
</evidence>
<evidence type="ECO:0000313" key="2">
    <source>
        <dbReference type="EMBL" id="TCP21269.1"/>
    </source>
</evidence>
<sequence>MDDRPQRRVENYTVPFLIVAGVFLFFALLVVWELWGYNRALALALALWVALRVTSA</sequence>
<feature type="transmembrane region" description="Helical" evidence="1">
    <location>
        <begin position="12"/>
        <end position="31"/>
    </location>
</feature>
<organism evidence="2 3">
    <name type="scientific">Rhodovulum adriaticum</name>
    <name type="common">Rhodopseudomonas adriatica</name>
    <dbReference type="NCBI Taxonomy" id="35804"/>
    <lineage>
        <taxon>Bacteria</taxon>
        <taxon>Pseudomonadati</taxon>
        <taxon>Pseudomonadota</taxon>
        <taxon>Alphaproteobacteria</taxon>
        <taxon>Rhodobacterales</taxon>
        <taxon>Paracoccaceae</taxon>
        <taxon>Rhodovulum</taxon>
    </lineage>
</organism>
<accession>A0A4R2NID7</accession>
<keyword evidence="1" id="KW-0812">Transmembrane</keyword>
<keyword evidence="1" id="KW-0472">Membrane</keyword>
<name>A0A4R2NID7_RHOAD</name>
<protein>
    <submittedName>
        <fullName evidence="2">Uncharacterized protein</fullName>
    </submittedName>
</protein>
<evidence type="ECO:0000256" key="1">
    <source>
        <dbReference type="SAM" id="Phobius"/>
    </source>
</evidence>
<dbReference type="EMBL" id="SLXL01000012">
    <property type="protein sequence ID" value="TCP21269.1"/>
    <property type="molecule type" value="Genomic_DNA"/>
</dbReference>
<dbReference type="Proteomes" id="UP000295733">
    <property type="component" value="Unassembled WGS sequence"/>
</dbReference>
<gene>
    <name evidence="2" type="ORF">EV656_11285</name>
</gene>
<proteinExistence type="predicted"/>
<keyword evidence="1" id="KW-1133">Transmembrane helix</keyword>
<comment type="caution">
    <text evidence="2">The sequence shown here is derived from an EMBL/GenBank/DDBJ whole genome shotgun (WGS) entry which is preliminary data.</text>
</comment>
<reference evidence="2 3" key="1">
    <citation type="submission" date="2019-03" db="EMBL/GenBank/DDBJ databases">
        <title>Genomic Encyclopedia of Type Strains, Phase IV (KMG-IV): sequencing the most valuable type-strain genomes for metagenomic binning, comparative biology and taxonomic classification.</title>
        <authorList>
            <person name="Goeker M."/>
        </authorList>
    </citation>
    <scope>NUCLEOTIDE SEQUENCE [LARGE SCALE GENOMIC DNA]</scope>
    <source>
        <strain evidence="2 3">DSM 2781</strain>
    </source>
</reference>
<keyword evidence="3" id="KW-1185">Reference proteome</keyword>